<feature type="region of interest" description="Disordered" evidence="1">
    <location>
        <begin position="122"/>
        <end position="155"/>
    </location>
</feature>
<feature type="compositionally biased region" description="Basic residues" evidence="1">
    <location>
        <begin position="83"/>
        <end position="92"/>
    </location>
</feature>
<comment type="caution">
    <text evidence="2">The sequence shown here is derived from an EMBL/GenBank/DDBJ whole genome shotgun (WGS) entry which is preliminary data.</text>
</comment>
<dbReference type="Proteomes" id="UP000827724">
    <property type="component" value="Unassembled WGS sequence"/>
</dbReference>
<proteinExistence type="predicted"/>
<feature type="compositionally biased region" description="Basic and acidic residues" evidence="1">
    <location>
        <begin position="140"/>
        <end position="155"/>
    </location>
</feature>
<sequence>MDPATPEKSTSQWTEEAKFQFLLRIVAQLKEDGRAIKWEKINIPGRTIKSLQNMWTKINKQIADFEARESSGEGSAAVTPAKNAKKPRAPRKKKLAVMADLADDGVDDEDVGLKRALSKKRFAEEAGDEGSAAGVKRPKVKAEADEAVCCKKEEK</sequence>
<feature type="region of interest" description="Disordered" evidence="1">
    <location>
        <begin position="69"/>
        <end position="92"/>
    </location>
</feature>
<evidence type="ECO:0000256" key="1">
    <source>
        <dbReference type="SAM" id="MobiDB-lite"/>
    </source>
</evidence>
<organism evidence="2 3">
    <name type="scientific">Trichoderma cornu-damae</name>
    <dbReference type="NCBI Taxonomy" id="654480"/>
    <lineage>
        <taxon>Eukaryota</taxon>
        <taxon>Fungi</taxon>
        <taxon>Dikarya</taxon>
        <taxon>Ascomycota</taxon>
        <taxon>Pezizomycotina</taxon>
        <taxon>Sordariomycetes</taxon>
        <taxon>Hypocreomycetidae</taxon>
        <taxon>Hypocreales</taxon>
        <taxon>Hypocreaceae</taxon>
        <taxon>Trichoderma</taxon>
    </lineage>
</organism>
<gene>
    <name evidence="2" type="ORF">Trco_003799</name>
</gene>
<evidence type="ECO:0000313" key="3">
    <source>
        <dbReference type="Proteomes" id="UP000827724"/>
    </source>
</evidence>
<dbReference type="OrthoDB" id="4848529at2759"/>
<dbReference type="EMBL" id="JAIWOZ010000003">
    <property type="protein sequence ID" value="KAH6607486.1"/>
    <property type="molecule type" value="Genomic_DNA"/>
</dbReference>
<reference evidence="2" key="1">
    <citation type="submission" date="2021-08" db="EMBL/GenBank/DDBJ databases">
        <title>Chromosome-Level Trichoderma cornu-damae using Hi-C Data.</title>
        <authorList>
            <person name="Kim C.S."/>
        </authorList>
    </citation>
    <scope>NUCLEOTIDE SEQUENCE</scope>
    <source>
        <strain evidence="2">KA19-0412C</strain>
    </source>
</reference>
<keyword evidence="3" id="KW-1185">Reference proteome</keyword>
<accession>A0A9P8QLQ7</accession>
<protein>
    <recommendedName>
        <fullName evidence="4">Myb-like domain-containing protein</fullName>
    </recommendedName>
</protein>
<evidence type="ECO:0000313" key="2">
    <source>
        <dbReference type="EMBL" id="KAH6607486.1"/>
    </source>
</evidence>
<dbReference type="AlphaFoldDB" id="A0A9P8QLQ7"/>
<evidence type="ECO:0008006" key="4">
    <source>
        <dbReference type="Google" id="ProtNLM"/>
    </source>
</evidence>
<name>A0A9P8QLQ7_9HYPO</name>